<comment type="caution">
    <text evidence="2">The sequence shown here is derived from an EMBL/GenBank/DDBJ whole genome shotgun (WGS) entry which is preliminary data.</text>
</comment>
<protein>
    <submittedName>
        <fullName evidence="2">HXXEE domain-containing protein</fullName>
    </submittedName>
</protein>
<dbReference type="Pfam" id="PF13787">
    <property type="entry name" value="HXXEE"/>
    <property type="match status" value="1"/>
</dbReference>
<accession>A0ABV6DHU8</accession>
<proteinExistence type="predicted"/>
<keyword evidence="1" id="KW-0472">Membrane</keyword>
<dbReference type="RefSeq" id="WP_377469343.1">
    <property type="nucleotide sequence ID" value="NZ_JBHLWN010000027.1"/>
</dbReference>
<sequence length="176" mass="20071">MLTYLDSILSLETVIWLLPVTFMLHDFEEIIFVEAWFRRKYERAAPLVPARFRRTFDEMSRTTAAQFSIPVLMQFILYALACWLAVDHEWYGLFVGFNALLLLHVFMHVGQSVVLRTYALGVGTALCITLPYSLYVFYRLLDEGAIRYGDIAASLPYGLITVAVVLLGHKLAAKVV</sequence>
<evidence type="ECO:0000313" key="2">
    <source>
        <dbReference type="EMBL" id="MFC0212224.1"/>
    </source>
</evidence>
<feature type="transmembrane region" description="Helical" evidence="1">
    <location>
        <begin position="14"/>
        <end position="37"/>
    </location>
</feature>
<dbReference type="Proteomes" id="UP001589776">
    <property type="component" value="Unassembled WGS sequence"/>
</dbReference>
<feature type="transmembrane region" description="Helical" evidence="1">
    <location>
        <begin position="117"/>
        <end position="135"/>
    </location>
</feature>
<keyword evidence="1" id="KW-0812">Transmembrane</keyword>
<keyword evidence="1" id="KW-1133">Transmembrane helix</keyword>
<name>A0ABV6DHU8_9BACL</name>
<feature type="transmembrane region" description="Helical" evidence="1">
    <location>
        <begin position="155"/>
        <end position="173"/>
    </location>
</feature>
<reference evidence="2 3" key="1">
    <citation type="submission" date="2024-09" db="EMBL/GenBank/DDBJ databases">
        <authorList>
            <person name="Sun Q."/>
            <person name="Mori K."/>
        </authorList>
    </citation>
    <scope>NUCLEOTIDE SEQUENCE [LARGE SCALE GENOMIC DNA]</scope>
    <source>
        <strain evidence="2 3">CCM 7759</strain>
    </source>
</reference>
<feature type="transmembrane region" description="Helical" evidence="1">
    <location>
        <begin position="92"/>
        <end position="110"/>
    </location>
</feature>
<evidence type="ECO:0000313" key="3">
    <source>
        <dbReference type="Proteomes" id="UP001589776"/>
    </source>
</evidence>
<keyword evidence="3" id="KW-1185">Reference proteome</keyword>
<evidence type="ECO:0000256" key="1">
    <source>
        <dbReference type="SAM" id="Phobius"/>
    </source>
</evidence>
<dbReference type="InterPro" id="IPR025671">
    <property type="entry name" value="HXXEE"/>
</dbReference>
<dbReference type="EMBL" id="JBHLWN010000027">
    <property type="protein sequence ID" value="MFC0212224.1"/>
    <property type="molecule type" value="Genomic_DNA"/>
</dbReference>
<feature type="transmembrane region" description="Helical" evidence="1">
    <location>
        <begin position="63"/>
        <end position="86"/>
    </location>
</feature>
<organism evidence="2 3">
    <name type="scientific">Paenibacillus chartarius</name>
    <dbReference type="NCBI Taxonomy" id="747481"/>
    <lineage>
        <taxon>Bacteria</taxon>
        <taxon>Bacillati</taxon>
        <taxon>Bacillota</taxon>
        <taxon>Bacilli</taxon>
        <taxon>Bacillales</taxon>
        <taxon>Paenibacillaceae</taxon>
        <taxon>Paenibacillus</taxon>
    </lineage>
</organism>
<gene>
    <name evidence="2" type="ORF">ACFFK0_07090</name>
</gene>